<dbReference type="Pfam" id="PF04230">
    <property type="entry name" value="PS_pyruv_trans"/>
    <property type="match status" value="1"/>
</dbReference>
<gene>
    <name evidence="2" type="ORF">METZ01_LOCUS452033</name>
</gene>
<sequence length="165" mass="18891">DPNKFYKNIADLIRYIIEEKGLNVHLVPHIHSDYNCIVEILSHLSDKHIRNNIMIESLEQSNSGMNHMISSYGNAEYVIACRLHANVVSLCCKSKVLAIATLDRIRELYRKYGIEQNCTDVTSDFKESFDQLCKNSSVPNLEKINLDKLKTIKTYSGLLKKFGII</sequence>
<organism evidence="2">
    <name type="scientific">marine metagenome</name>
    <dbReference type="NCBI Taxonomy" id="408172"/>
    <lineage>
        <taxon>unclassified sequences</taxon>
        <taxon>metagenomes</taxon>
        <taxon>ecological metagenomes</taxon>
    </lineage>
</organism>
<evidence type="ECO:0000313" key="2">
    <source>
        <dbReference type="EMBL" id="SVD99179.1"/>
    </source>
</evidence>
<reference evidence="2" key="1">
    <citation type="submission" date="2018-05" db="EMBL/GenBank/DDBJ databases">
        <authorList>
            <person name="Lanie J.A."/>
            <person name="Ng W.-L."/>
            <person name="Kazmierczak K.M."/>
            <person name="Andrzejewski T.M."/>
            <person name="Davidsen T.M."/>
            <person name="Wayne K.J."/>
            <person name="Tettelin H."/>
            <person name="Glass J.I."/>
            <person name="Rusch D."/>
            <person name="Podicherti R."/>
            <person name="Tsui H.-C.T."/>
            <person name="Winkler M.E."/>
        </authorList>
    </citation>
    <scope>NUCLEOTIDE SEQUENCE</scope>
</reference>
<name>A0A382ZV68_9ZZZZ</name>
<protein>
    <recommendedName>
        <fullName evidence="1">Polysaccharide pyruvyl transferase domain-containing protein</fullName>
    </recommendedName>
</protein>
<dbReference type="EMBL" id="UINC01186790">
    <property type="protein sequence ID" value="SVD99179.1"/>
    <property type="molecule type" value="Genomic_DNA"/>
</dbReference>
<dbReference type="InterPro" id="IPR007345">
    <property type="entry name" value="Polysacch_pyruvyl_Trfase"/>
</dbReference>
<evidence type="ECO:0000259" key="1">
    <source>
        <dbReference type="Pfam" id="PF04230"/>
    </source>
</evidence>
<proteinExistence type="predicted"/>
<accession>A0A382ZV68</accession>
<feature type="non-terminal residue" evidence="2">
    <location>
        <position position="1"/>
    </location>
</feature>
<feature type="domain" description="Polysaccharide pyruvyl transferase" evidence="1">
    <location>
        <begin position="3"/>
        <end position="100"/>
    </location>
</feature>
<dbReference type="AlphaFoldDB" id="A0A382ZV68"/>